<dbReference type="EMBL" id="JAIWYP010000014">
    <property type="protein sequence ID" value="KAH3709490.1"/>
    <property type="molecule type" value="Genomic_DNA"/>
</dbReference>
<gene>
    <name evidence="2" type="ORF">DPMN_068953</name>
</gene>
<comment type="caution">
    <text evidence="2">The sequence shown here is derived from an EMBL/GenBank/DDBJ whole genome shotgun (WGS) entry which is preliminary data.</text>
</comment>
<keyword evidence="3" id="KW-1185">Reference proteome</keyword>
<accession>A0A9D4BTZ4</accession>
<dbReference type="Proteomes" id="UP000828390">
    <property type="component" value="Unassembled WGS sequence"/>
</dbReference>
<dbReference type="AlphaFoldDB" id="A0A9D4BTZ4"/>
<keyword evidence="1" id="KW-0812">Transmembrane</keyword>
<reference evidence="2" key="2">
    <citation type="submission" date="2020-11" db="EMBL/GenBank/DDBJ databases">
        <authorList>
            <person name="McCartney M.A."/>
            <person name="Auch B."/>
            <person name="Kono T."/>
            <person name="Mallez S."/>
            <person name="Becker A."/>
            <person name="Gohl D.M."/>
            <person name="Silverstein K.A.T."/>
            <person name="Koren S."/>
            <person name="Bechman K.B."/>
            <person name="Herman A."/>
            <person name="Abrahante J.E."/>
            <person name="Garbe J."/>
        </authorList>
    </citation>
    <scope>NUCLEOTIDE SEQUENCE</scope>
    <source>
        <strain evidence="2">Duluth1</strain>
        <tissue evidence="2">Whole animal</tissue>
    </source>
</reference>
<feature type="transmembrane region" description="Helical" evidence="1">
    <location>
        <begin position="156"/>
        <end position="182"/>
    </location>
</feature>
<evidence type="ECO:0000313" key="3">
    <source>
        <dbReference type="Proteomes" id="UP000828390"/>
    </source>
</evidence>
<evidence type="ECO:0000313" key="2">
    <source>
        <dbReference type="EMBL" id="KAH3709490.1"/>
    </source>
</evidence>
<keyword evidence="1" id="KW-1133">Transmembrane helix</keyword>
<feature type="transmembrane region" description="Helical" evidence="1">
    <location>
        <begin position="124"/>
        <end position="144"/>
    </location>
</feature>
<feature type="transmembrane region" description="Helical" evidence="1">
    <location>
        <begin position="194"/>
        <end position="217"/>
    </location>
</feature>
<name>A0A9D4BTZ4_DREPO</name>
<sequence length="224" mass="25151">MSFMNRPNNASFFLGQKGAFKKAVRPVTPEMIEEEEPPRTTKEQASCIHNMALAAAFLVPILLIAGALSFGTTYWFNISPFHVGLFVRYNNWTTLSESVDQFYSNDTISEFDQLKKTWTIGRPLLIAGGSMFVVSFIGLALYPCHRTIKLSKITMAFVVAVVLLIALALYIAGMAMFISYAVKGYNGAKIQWSFYMSSIACGCGFLATLLFWLHVIYQYCCDYR</sequence>
<evidence type="ECO:0000256" key="1">
    <source>
        <dbReference type="SAM" id="Phobius"/>
    </source>
</evidence>
<dbReference type="Gene3D" id="1.20.140.150">
    <property type="match status" value="1"/>
</dbReference>
<proteinExistence type="predicted"/>
<reference evidence="2" key="1">
    <citation type="journal article" date="2019" name="bioRxiv">
        <title>The Genome of the Zebra Mussel, Dreissena polymorpha: A Resource for Invasive Species Research.</title>
        <authorList>
            <person name="McCartney M.A."/>
            <person name="Auch B."/>
            <person name="Kono T."/>
            <person name="Mallez S."/>
            <person name="Zhang Y."/>
            <person name="Obille A."/>
            <person name="Becker A."/>
            <person name="Abrahante J.E."/>
            <person name="Garbe J."/>
            <person name="Badalamenti J.P."/>
            <person name="Herman A."/>
            <person name="Mangelson H."/>
            <person name="Liachko I."/>
            <person name="Sullivan S."/>
            <person name="Sone E.D."/>
            <person name="Koren S."/>
            <person name="Silverstein K.A.T."/>
            <person name="Beckman K.B."/>
            <person name="Gohl D.M."/>
        </authorList>
    </citation>
    <scope>NUCLEOTIDE SEQUENCE</scope>
    <source>
        <strain evidence="2">Duluth1</strain>
        <tissue evidence="2">Whole animal</tissue>
    </source>
</reference>
<keyword evidence="1" id="KW-0472">Membrane</keyword>
<protein>
    <submittedName>
        <fullName evidence="2">Uncharacterized protein</fullName>
    </submittedName>
</protein>
<organism evidence="2 3">
    <name type="scientific">Dreissena polymorpha</name>
    <name type="common">Zebra mussel</name>
    <name type="synonym">Mytilus polymorpha</name>
    <dbReference type="NCBI Taxonomy" id="45954"/>
    <lineage>
        <taxon>Eukaryota</taxon>
        <taxon>Metazoa</taxon>
        <taxon>Spiralia</taxon>
        <taxon>Lophotrochozoa</taxon>
        <taxon>Mollusca</taxon>
        <taxon>Bivalvia</taxon>
        <taxon>Autobranchia</taxon>
        <taxon>Heteroconchia</taxon>
        <taxon>Euheterodonta</taxon>
        <taxon>Imparidentia</taxon>
        <taxon>Neoheterodontei</taxon>
        <taxon>Myida</taxon>
        <taxon>Dreissenoidea</taxon>
        <taxon>Dreissenidae</taxon>
        <taxon>Dreissena</taxon>
    </lineage>
</organism>
<feature type="transmembrane region" description="Helical" evidence="1">
    <location>
        <begin position="52"/>
        <end position="76"/>
    </location>
</feature>